<dbReference type="Pfam" id="PF01725">
    <property type="entry name" value="Ham1p_like"/>
    <property type="match status" value="1"/>
</dbReference>
<dbReference type="EC" id="3.6.1.66" evidence="10"/>
<dbReference type="NCBIfam" id="TIGR00042">
    <property type="entry name" value="RdgB/HAM1 family non-canonical purine NTP pyrophosphatase"/>
    <property type="match status" value="1"/>
</dbReference>
<comment type="cofactor">
    <cofactor evidence="10">
        <name>Mg(2+)</name>
        <dbReference type="ChEBI" id="CHEBI:18420"/>
    </cofactor>
    <text evidence="10">Binds 1 Mg(2+) ion per subunit.</text>
</comment>
<name>A0A1M6J1W1_9FIRM</name>
<feature type="binding site" evidence="10">
    <location>
        <begin position="154"/>
        <end position="157"/>
    </location>
    <ligand>
        <name>substrate</name>
    </ligand>
</feature>
<dbReference type="SUPFAM" id="SSF52972">
    <property type="entry name" value="ITPase-like"/>
    <property type="match status" value="1"/>
</dbReference>
<feature type="binding site" evidence="10">
    <location>
        <position position="71"/>
    </location>
    <ligand>
        <name>Mg(2+)</name>
        <dbReference type="ChEBI" id="CHEBI:18420"/>
    </ligand>
</feature>
<evidence type="ECO:0000256" key="1">
    <source>
        <dbReference type="ARBA" id="ARBA00008023"/>
    </source>
</evidence>
<dbReference type="GO" id="GO:0009117">
    <property type="term" value="P:nucleotide metabolic process"/>
    <property type="evidence" value="ECO:0007669"/>
    <property type="project" value="UniProtKB-KW"/>
</dbReference>
<keyword evidence="4 10" id="KW-0547">Nucleotide-binding</keyword>
<evidence type="ECO:0000256" key="3">
    <source>
        <dbReference type="ARBA" id="ARBA00022723"/>
    </source>
</evidence>
<evidence type="ECO:0000256" key="7">
    <source>
        <dbReference type="ARBA" id="ARBA00023080"/>
    </source>
</evidence>
<dbReference type="EMBL" id="FQYT01000020">
    <property type="protein sequence ID" value="SHJ40656.1"/>
    <property type="molecule type" value="Genomic_DNA"/>
</dbReference>
<comment type="catalytic activity">
    <reaction evidence="10">
        <text>ITP + H2O = IMP + diphosphate + H(+)</text>
        <dbReference type="Rhea" id="RHEA:29399"/>
        <dbReference type="ChEBI" id="CHEBI:15377"/>
        <dbReference type="ChEBI" id="CHEBI:15378"/>
        <dbReference type="ChEBI" id="CHEBI:33019"/>
        <dbReference type="ChEBI" id="CHEBI:58053"/>
        <dbReference type="ChEBI" id="CHEBI:61402"/>
        <dbReference type="EC" id="3.6.1.66"/>
    </reaction>
</comment>
<dbReference type="InterPro" id="IPR020922">
    <property type="entry name" value="dITP/XTP_pyrophosphatase"/>
</dbReference>
<dbReference type="AlphaFoldDB" id="A0A1M6J1W1"/>
<evidence type="ECO:0000256" key="8">
    <source>
        <dbReference type="ARBA" id="ARBA00051875"/>
    </source>
</evidence>
<comment type="catalytic activity">
    <reaction evidence="9 10">
        <text>XTP + H2O = XMP + diphosphate + H(+)</text>
        <dbReference type="Rhea" id="RHEA:28610"/>
        <dbReference type="ChEBI" id="CHEBI:15377"/>
        <dbReference type="ChEBI" id="CHEBI:15378"/>
        <dbReference type="ChEBI" id="CHEBI:33019"/>
        <dbReference type="ChEBI" id="CHEBI:57464"/>
        <dbReference type="ChEBI" id="CHEBI:61314"/>
        <dbReference type="EC" id="3.6.1.66"/>
    </reaction>
</comment>
<dbReference type="GO" id="GO:0036222">
    <property type="term" value="F:XTP diphosphatase activity"/>
    <property type="evidence" value="ECO:0007669"/>
    <property type="project" value="UniProtKB-UniRule"/>
</dbReference>
<evidence type="ECO:0000313" key="13">
    <source>
        <dbReference type="Proteomes" id="UP000184342"/>
    </source>
</evidence>
<dbReference type="GO" id="GO:0009146">
    <property type="term" value="P:purine nucleoside triphosphate catabolic process"/>
    <property type="evidence" value="ECO:0007669"/>
    <property type="project" value="UniProtKB-UniRule"/>
</dbReference>
<evidence type="ECO:0000256" key="6">
    <source>
        <dbReference type="ARBA" id="ARBA00022842"/>
    </source>
</evidence>
<evidence type="ECO:0000256" key="2">
    <source>
        <dbReference type="ARBA" id="ARBA00011738"/>
    </source>
</evidence>
<dbReference type="GO" id="GO:0017111">
    <property type="term" value="F:ribonucleoside triphosphate phosphatase activity"/>
    <property type="evidence" value="ECO:0007669"/>
    <property type="project" value="InterPro"/>
</dbReference>
<feature type="binding site" evidence="10">
    <location>
        <begin position="7"/>
        <end position="12"/>
    </location>
    <ligand>
        <name>substrate</name>
    </ligand>
</feature>
<dbReference type="Gene3D" id="3.90.950.10">
    <property type="match status" value="1"/>
</dbReference>
<feature type="binding site" evidence="10">
    <location>
        <begin position="182"/>
        <end position="183"/>
    </location>
    <ligand>
        <name>substrate</name>
    </ligand>
</feature>
<sequence>MKIIFATNNQDKLREVREILSGFDFRVDMTSLKDEGIQIDVEETGSTFEENAAIKARAIMEITGAIVMADDSGLEVDYLDKAPGVYSARYMGETTDYSIKNKNIIERLSGAVGDQRSARFVCAIATAFPDGRIVTTRGTVEGLIAYEEKGSNGFGYDPIVFIPEFAQTLGEMPSELKNKISHRYNALCRMGEILGAIENEGKKL</sequence>
<dbReference type="CDD" id="cd00515">
    <property type="entry name" value="HAM1"/>
    <property type="match status" value="1"/>
</dbReference>
<evidence type="ECO:0000313" key="12">
    <source>
        <dbReference type="EMBL" id="SHJ40656.1"/>
    </source>
</evidence>
<dbReference type="RefSeq" id="WP_073994176.1">
    <property type="nucleotide sequence ID" value="NZ_FQYT01000020.1"/>
</dbReference>
<feature type="active site" description="Proton acceptor" evidence="10">
    <location>
        <position position="71"/>
    </location>
</feature>
<evidence type="ECO:0000256" key="5">
    <source>
        <dbReference type="ARBA" id="ARBA00022801"/>
    </source>
</evidence>
<feature type="binding site" evidence="10">
    <location>
        <position position="42"/>
    </location>
    <ligand>
        <name>Mg(2+)</name>
        <dbReference type="ChEBI" id="CHEBI:18420"/>
    </ligand>
</feature>
<keyword evidence="7 10" id="KW-0546">Nucleotide metabolism</keyword>
<reference evidence="12 13" key="1">
    <citation type="submission" date="2016-11" db="EMBL/GenBank/DDBJ databases">
        <authorList>
            <person name="Jaros S."/>
            <person name="Januszkiewicz K."/>
            <person name="Wedrychowicz H."/>
        </authorList>
    </citation>
    <scope>NUCLEOTIDE SEQUENCE [LARGE SCALE GENOMIC DNA]</scope>
    <source>
        <strain evidence="12 13">DSM 15970</strain>
    </source>
</reference>
<keyword evidence="13" id="KW-1185">Reference proteome</keyword>
<dbReference type="FunFam" id="3.90.950.10:FF:000001">
    <property type="entry name" value="dITP/XTP pyrophosphatase"/>
    <property type="match status" value="1"/>
</dbReference>
<dbReference type="STRING" id="1122934.SAMN02745691_01902"/>
<keyword evidence="6 10" id="KW-0460">Magnesium</keyword>
<evidence type="ECO:0000256" key="10">
    <source>
        <dbReference type="HAMAP-Rule" id="MF_01405"/>
    </source>
</evidence>
<evidence type="ECO:0000256" key="11">
    <source>
        <dbReference type="RuleBase" id="RU003781"/>
    </source>
</evidence>
<evidence type="ECO:0000256" key="9">
    <source>
        <dbReference type="ARBA" id="ARBA00052017"/>
    </source>
</evidence>
<dbReference type="GO" id="GO:0046872">
    <property type="term" value="F:metal ion binding"/>
    <property type="evidence" value="ECO:0007669"/>
    <property type="project" value="UniProtKB-KW"/>
</dbReference>
<comment type="function">
    <text evidence="10">Pyrophosphatase that catalyzes the hydrolysis of nucleoside triphosphates to their monophosphate derivatives, with a high preference for the non-canonical purine nucleotides XTP (xanthosine triphosphate), dITP (deoxyinosine triphosphate) and ITP. Seems to function as a house-cleaning enzyme that removes non-canonical purine nucleotides from the nucleotide pool, thus preventing their incorporation into DNA/RNA and avoiding chromosomal lesions.</text>
</comment>
<comment type="similarity">
    <text evidence="1 10 11">Belongs to the HAM1 NTPase family.</text>
</comment>
<comment type="subunit">
    <text evidence="2 10">Homodimer.</text>
</comment>
<organism evidence="12 13">
    <name type="scientific">Parasporobacterium paucivorans DSM 15970</name>
    <dbReference type="NCBI Taxonomy" id="1122934"/>
    <lineage>
        <taxon>Bacteria</taxon>
        <taxon>Bacillati</taxon>
        <taxon>Bacillota</taxon>
        <taxon>Clostridia</taxon>
        <taxon>Lachnospirales</taxon>
        <taxon>Lachnospiraceae</taxon>
        <taxon>Parasporobacterium</taxon>
    </lineage>
</organism>
<dbReference type="GO" id="GO:0005829">
    <property type="term" value="C:cytosol"/>
    <property type="evidence" value="ECO:0007669"/>
    <property type="project" value="TreeGrafter"/>
</dbReference>
<feature type="binding site" evidence="10">
    <location>
        <position position="177"/>
    </location>
    <ligand>
        <name>substrate</name>
    </ligand>
</feature>
<dbReference type="GO" id="GO:0036220">
    <property type="term" value="F:ITP diphosphatase activity"/>
    <property type="evidence" value="ECO:0007669"/>
    <property type="project" value="UniProtKB-UniRule"/>
</dbReference>
<comment type="catalytic activity">
    <reaction evidence="8 10">
        <text>dITP + H2O = dIMP + diphosphate + H(+)</text>
        <dbReference type="Rhea" id="RHEA:28342"/>
        <dbReference type="ChEBI" id="CHEBI:15377"/>
        <dbReference type="ChEBI" id="CHEBI:15378"/>
        <dbReference type="ChEBI" id="CHEBI:33019"/>
        <dbReference type="ChEBI" id="CHEBI:61194"/>
        <dbReference type="ChEBI" id="CHEBI:61382"/>
        <dbReference type="EC" id="3.6.1.66"/>
    </reaction>
</comment>
<protein>
    <recommendedName>
        <fullName evidence="10">dITP/XTP pyrophosphatase</fullName>
        <ecNumber evidence="10">3.6.1.66</ecNumber>
    </recommendedName>
    <alternativeName>
        <fullName evidence="10">Non-canonical purine NTP pyrophosphatase</fullName>
    </alternativeName>
    <alternativeName>
        <fullName evidence="10">Non-standard purine NTP pyrophosphatase</fullName>
    </alternativeName>
    <alternativeName>
        <fullName evidence="10">Nucleoside-triphosphate diphosphatase</fullName>
    </alternativeName>
    <alternativeName>
        <fullName evidence="10">Nucleoside-triphosphate pyrophosphatase</fullName>
        <shortName evidence="10">NTPase</shortName>
    </alternativeName>
</protein>
<gene>
    <name evidence="12" type="ORF">SAMN02745691_01902</name>
</gene>
<dbReference type="GO" id="GO:0035870">
    <property type="term" value="F:dITP diphosphatase activity"/>
    <property type="evidence" value="ECO:0007669"/>
    <property type="project" value="UniProtKB-UniRule"/>
</dbReference>
<dbReference type="HAMAP" id="MF_01405">
    <property type="entry name" value="Non_canon_purine_NTPase"/>
    <property type="match status" value="1"/>
</dbReference>
<keyword evidence="3 10" id="KW-0479">Metal-binding</keyword>
<dbReference type="OrthoDB" id="9807456at2"/>
<evidence type="ECO:0000256" key="4">
    <source>
        <dbReference type="ARBA" id="ARBA00022741"/>
    </source>
</evidence>
<accession>A0A1M6J1W1</accession>
<dbReference type="Proteomes" id="UP000184342">
    <property type="component" value="Unassembled WGS sequence"/>
</dbReference>
<dbReference type="GO" id="GO:0000166">
    <property type="term" value="F:nucleotide binding"/>
    <property type="evidence" value="ECO:0007669"/>
    <property type="project" value="UniProtKB-KW"/>
</dbReference>
<keyword evidence="5 10" id="KW-0378">Hydrolase</keyword>
<proteinExistence type="inferred from homology"/>
<dbReference type="PANTHER" id="PTHR11067:SF9">
    <property type="entry name" value="INOSINE TRIPHOSPHATE PYROPHOSPHATASE"/>
    <property type="match status" value="1"/>
</dbReference>
<dbReference type="PANTHER" id="PTHR11067">
    <property type="entry name" value="INOSINE TRIPHOSPHATE PYROPHOSPHATASE/HAM1 PROTEIN"/>
    <property type="match status" value="1"/>
</dbReference>
<dbReference type="InterPro" id="IPR002637">
    <property type="entry name" value="RdgB/HAM1"/>
</dbReference>
<dbReference type="InterPro" id="IPR029001">
    <property type="entry name" value="ITPase-like_fam"/>
</dbReference>
<feature type="binding site" evidence="10">
    <location>
        <position position="72"/>
    </location>
    <ligand>
        <name>substrate</name>
    </ligand>
</feature>